<organism evidence="2 3">
    <name type="scientific">Photobacterium kishitanii</name>
    <dbReference type="NCBI Taxonomy" id="318456"/>
    <lineage>
        <taxon>Bacteria</taxon>
        <taxon>Pseudomonadati</taxon>
        <taxon>Pseudomonadota</taxon>
        <taxon>Gammaproteobacteria</taxon>
        <taxon>Vibrionales</taxon>
        <taxon>Vibrionaceae</taxon>
        <taxon>Photobacterium</taxon>
    </lineage>
</organism>
<sequence>MVQKYSRASDLGEAAKSPHSLYLQKSGSSISQQVQLARTAGVRDHDKLNQRVITQENQPKTIKSLVFILSCISLILGFIWVFG</sequence>
<dbReference type="Proteomes" id="UP000240728">
    <property type="component" value="Unassembled WGS sequence"/>
</dbReference>
<keyword evidence="1" id="KW-0812">Transmembrane</keyword>
<evidence type="ECO:0000313" key="2">
    <source>
        <dbReference type="EMBL" id="PSX44108.1"/>
    </source>
</evidence>
<feature type="transmembrane region" description="Helical" evidence="1">
    <location>
        <begin position="65"/>
        <end position="82"/>
    </location>
</feature>
<keyword evidence="1" id="KW-0472">Membrane</keyword>
<gene>
    <name evidence="2" type="ORF">C0W53_15890</name>
</gene>
<reference evidence="2 3" key="1">
    <citation type="submission" date="2018-01" db="EMBL/GenBank/DDBJ databases">
        <title>Whole genome sequencing of Histamine producing bacteria.</title>
        <authorList>
            <person name="Butler K."/>
        </authorList>
    </citation>
    <scope>NUCLEOTIDE SEQUENCE [LARGE SCALE GENOMIC DNA]</scope>
    <source>
        <strain evidence="2 3">A1-4</strain>
    </source>
</reference>
<keyword evidence="1" id="KW-1133">Transmembrane helix</keyword>
<evidence type="ECO:0000256" key="1">
    <source>
        <dbReference type="SAM" id="Phobius"/>
    </source>
</evidence>
<protein>
    <submittedName>
        <fullName evidence="2">Uncharacterized protein</fullName>
    </submittedName>
</protein>
<keyword evidence="3" id="KW-1185">Reference proteome</keyword>
<comment type="caution">
    <text evidence="2">The sequence shown here is derived from an EMBL/GenBank/DDBJ whole genome shotgun (WGS) entry which is preliminary data.</text>
</comment>
<dbReference type="AlphaFoldDB" id="A0AAX0YWM9"/>
<accession>A0AAX0YWM9</accession>
<dbReference type="RefSeq" id="WP_045043116.1">
    <property type="nucleotide sequence ID" value="NZ_JAUZMV010000004.1"/>
</dbReference>
<name>A0AAX0YWM9_9GAMM</name>
<evidence type="ECO:0000313" key="3">
    <source>
        <dbReference type="Proteomes" id="UP000240728"/>
    </source>
</evidence>
<proteinExistence type="predicted"/>
<dbReference type="EMBL" id="PYOZ01000010">
    <property type="protein sequence ID" value="PSX44108.1"/>
    <property type="molecule type" value="Genomic_DNA"/>
</dbReference>